<dbReference type="AlphaFoldDB" id="A0A9P1BMW2"/>
<dbReference type="EMBL" id="CAMXCT010000213">
    <property type="protein sequence ID" value="CAI3975595.1"/>
    <property type="molecule type" value="Genomic_DNA"/>
</dbReference>
<evidence type="ECO:0000313" key="2">
    <source>
        <dbReference type="EMBL" id="CAI3975595.1"/>
    </source>
</evidence>
<feature type="compositionally biased region" description="Polar residues" evidence="1">
    <location>
        <begin position="96"/>
        <end position="117"/>
    </location>
</feature>
<evidence type="ECO:0000256" key="1">
    <source>
        <dbReference type="SAM" id="MobiDB-lite"/>
    </source>
</evidence>
<proteinExistence type="predicted"/>
<dbReference type="EMBL" id="CAMXCT020000213">
    <property type="protein sequence ID" value="CAL1128970.1"/>
    <property type="molecule type" value="Genomic_DNA"/>
</dbReference>
<reference evidence="3" key="2">
    <citation type="submission" date="2024-04" db="EMBL/GenBank/DDBJ databases">
        <authorList>
            <person name="Chen Y."/>
            <person name="Shah S."/>
            <person name="Dougan E. K."/>
            <person name="Thang M."/>
            <person name="Chan C."/>
        </authorList>
    </citation>
    <scope>NUCLEOTIDE SEQUENCE [LARGE SCALE GENOMIC DNA]</scope>
</reference>
<dbReference type="Proteomes" id="UP001152797">
    <property type="component" value="Unassembled WGS sequence"/>
</dbReference>
<dbReference type="SUPFAM" id="SSF51649">
    <property type="entry name" value="RuBisCo, C-terminal domain"/>
    <property type="match status" value="1"/>
</dbReference>
<reference evidence="2" key="1">
    <citation type="submission" date="2022-10" db="EMBL/GenBank/DDBJ databases">
        <authorList>
            <person name="Chen Y."/>
            <person name="Dougan E. K."/>
            <person name="Chan C."/>
            <person name="Rhodes N."/>
            <person name="Thang M."/>
        </authorList>
    </citation>
    <scope>NUCLEOTIDE SEQUENCE</scope>
</reference>
<dbReference type="OrthoDB" id="437601at2759"/>
<comment type="caution">
    <text evidence="2">The sequence shown here is derived from an EMBL/GenBank/DDBJ whole genome shotgun (WGS) entry which is preliminary data.</text>
</comment>
<accession>A0A9P1BMW2</accession>
<dbReference type="EMBL" id="CAMXCT030000213">
    <property type="protein sequence ID" value="CAL4762907.1"/>
    <property type="molecule type" value="Genomic_DNA"/>
</dbReference>
<evidence type="ECO:0000313" key="5">
    <source>
        <dbReference type="Proteomes" id="UP001152797"/>
    </source>
</evidence>
<name>A0A9P1BMW2_9DINO</name>
<organism evidence="2">
    <name type="scientific">Cladocopium goreaui</name>
    <dbReference type="NCBI Taxonomy" id="2562237"/>
    <lineage>
        <taxon>Eukaryota</taxon>
        <taxon>Sar</taxon>
        <taxon>Alveolata</taxon>
        <taxon>Dinophyceae</taxon>
        <taxon>Suessiales</taxon>
        <taxon>Symbiodiniaceae</taxon>
        <taxon>Cladocopium</taxon>
    </lineage>
</organism>
<evidence type="ECO:0000313" key="4">
    <source>
        <dbReference type="EMBL" id="CAL4762907.1"/>
    </source>
</evidence>
<dbReference type="InterPro" id="IPR036376">
    <property type="entry name" value="RuBisCO_lsu_C_sf"/>
</dbReference>
<dbReference type="Gene3D" id="3.20.20.110">
    <property type="entry name" value="Ribulose bisphosphate carboxylase, large subunit, C-terminal domain"/>
    <property type="match status" value="1"/>
</dbReference>
<dbReference type="GO" id="GO:0000287">
    <property type="term" value="F:magnesium ion binding"/>
    <property type="evidence" value="ECO:0007669"/>
    <property type="project" value="InterPro"/>
</dbReference>
<sequence>MHQGCHMVAYLLGVSHRHRCQAKVRQPKGNHVFQMNEVHPSAESQKGFLKRPAAPSSRQVRILSYPFPVQLSSASSLLVLGGCGWLRCKRNCSDLQTSPNSSCTSTLGDGSVTSPQKQRGCAASVRTKTAPVIGASRIHLGNVSFGKMESDASDKNIAYM</sequence>
<evidence type="ECO:0000313" key="3">
    <source>
        <dbReference type="EMBL" id="CAL1128970.1"/>
    </source>
</evidence>
<keyword evidence="5" id="KW-1185">Reference proteome</keyword>
<feature type="region of interest" description="Disordered" evidence="1">
    <location>
        <begin position="96"/>
        <end position="120"/>
    </location>
</feature>
<gene>
    <name evidence="2" type="ORF">C1SCF055_LOCUS3894</name>
</gene>
<protein>
    <submittedName>
        <fullName evidence="4">Ribulose-bisphosphate carboxylase</fullName>
    </submittedName>
</protein>